<dbReference type="Proteomes" id="UP000049023">
    <property type="component" value="Unassembled WGS sequence"/>
</dbReference>
<accession>A0A045H3R0</accession>
<reference evidence="7 19" key="8">
    <citation type="submission" date="2021-03" db="EMBL/GenBank/DDBJ databases">
        <title>Whole Genome Sequencing of Mycobacterium tuberculosis clinical isolates from Arunachal Pradesh, India.</title>
        <authorList>
            <person name="Singh S."/>
            <person name="Mudliar S.R."/>
            <person name="Kulsum U."/>
            <person name="Rufai S.B."/>
            <person name="Singh P.K."/>
            <person name="Umpo M."/>
            <person name="Nyori M."/>
        </authorList>
    </citation>
    <scope>NUCLEOTIDE SEQUENCE [LARGE SCALE GENOMIC DNA]</scope>
    <source>
        <strain evidence="7 19">OMICS/BPL/0142/20/SP</strain>
    </source>
</reference>
<dbReference type="Proteomes" id="UP000050139">
    <property type="component" value="Unassembled WGS sequence"/>
</dbReference>
<reference evidence="11 12" key="2">
    <citation type="submission" date="2015-03" db="EMBL/GenBank/DDBJ databases">
        <authorList>
            <consortium name="Pathogen Informatics"/>
        </authorList>
    </citation>
    <scope>NUCLEOTIDE SEQUENCE [LARGE SCALE GENOMIC DNA]</scope>
    <source>
        <strain evidence="4 14">Bir 187</strain>
        <strain evidence="6 11">D00501624</strain>
        <strain evidence="2 13">G09901357</strain>
        <strain evidence="3 12">H09601792</strain>
    </source>
</reference>
<name>A0A045H3R0_MYCTX</name>
<evidence type="ECO:0000313" key="10">
    <source>
        <dbReference type="EMBL" id="VCU50083.1"/>
    </source>
</evidence>
<evidence type="ECO:0000313" key="13">
    <source>
        <dbReference type="Proteomes" id="UP000048289"/>
    </source>
</evidence>
<evidence type="ECO:0000313" key="2">
    <source>
        <dbReference type="EMBL" id="CFE37022.1"/>
    </source>
</evidence>
<dbReference type="EMBL" id="COPH01000011">
    <property type="protein sequence ID" value="CLW05189.1"/>
    <property type="molecule type" value="Genomic_DNA"/>
</dbReference>
<dbReference type="Proteomes" id="UP000300237">
    <property type="component" value="Chromosome"/>
</dbReference>
<dbReference type="EMBL" id="CFOH01000106">
    <property type="protein sequence ID" value="CFE48047.1"/>
    <property type="molecule type" value="Genomic_DNA"/>
</dbReference>
<dbReference type="EMBL" id="QTBD01000146">
    <property type="protein sequence ID" value="REQ52186.1"/>
    <property type="molecule type" value="Genomic_DNA"/>
</dbReference>
<reference evidence="9" key="6">
    <citation type="submission" date="2018-07" db="EMBL/GenBank/DDBJ databases">
        <authorList>
            <person name="Shah S."/>
            <person name="Brown T."/>
            <person name="Auld S."/>
            <person name="Bratton K."/>
            <person name="Narechania A."/>
            <person name="Mathema B."/>
            <person name="Gandhi N."/>
        </authorList>
    </citation>
    <scope>NUCLEOTIDE SEQUENCE</scope>
    <source>
        <strain evidence="9">32301_S10</strain>
    </source>
</reference>
<organism evidence="3 12">
    <name type="scientific">Mycobacterium tuberculosis</name>
    <dbReference type="NCBI Taxonomy" id="1773"/>
    <lineage>
        <taxon>Bacteria</taxon>
        <taxon>Bacillati</taxon>
        <taxon>Actinomycetota</taxon>
        <taxon>Actinomycetes</taxon>
        <taxon>Mycobacteriales</taxon>
        <taxon>Mycobacteriaceae</taxon>
        <taxon>Mycobacterium</taxon>
        <taxon>Mycobacterium tuberculosis complex</taxon>
    </lineage>
</organism>
<evidence type="ECO:0000313" key="7">
    <source>
        <dbReference type="EMBL" id="MBP0683004.1"/>
    </source>
</evidence>
<evidence type="ECO:0000313" key="17">
    <source>
        <dbReference type="Proteomes" id="UP000256381"/>
    </source>
</evidence>
<dbReference type="OMA" id="LFNSTWG"/>
<sequence length="221" mass="22853">MVRLVPRAFAATVALLAAGFSPATASADPVLVFPGMEIRQDNHVCTLGYVDPALKIAFTAGHCRGGGAVTSRDYKVIGHLRAFRDNTPSGSTVATHELIADYEAIVLADDVTASNILPSGRALESRPGVVLHPGQAVCHFGVSTGETCGTVESVNNGWFTMSHGVLSEKGDSGGPVYLAPDGGPAQIVGIFNSVWGGFPAAVSWRSTSEQVHADLGVTPLA</sequence>
<dbReference type="Proteomes" id="UP000039217">
    <property type="component" value="Unassembled WGS sequence"/>
</dbReference>
<dbReference type="Gene3D" id="2.40.10.10">
    <property type="entry name" value="Trypsin-like serine proteases"/>
    <property type="match status" value="2"/>
</dbReference>
<protein>
    <recommendedName>
        <fullName evidence="20">Serine protease</fullName>
    </recommendedName>
</protein>
<evidence type="ECO:0000313" key="5">
    <source>
        <dbReference type="EMBL" id="CLW05189.1"/>
    </source>
</evidence>
<evidence type="ECO:0000313" key="9">
    <source>
        <dbReference type="EMBL" id="REQ52186.1"/>
    </source>
</evidence>
<evidence type="ECO:0000256" key="1">
    <source>
        <dbReference type="SAM" id="SignalP"/>
    </source>
</evidence>
<evidence type="ECO:0000313" key="11">
    <source>
        <dbReference type="Proteomes" id="UP000039217"/>
    </source>
</evidence>
<evidence type="ECO:0000313" key="4">
    <source>
        <dbReference type="EMBL" id="CKR54594.1"/>
    </source>
</evidence>
<dbReference type="EMBL" id="LR027516">
    <property type="protein sequence ID" value="VCU50083.1"/>
    <property type="molecule type" value="Genomic_DNA"/>
</dbReference>
<proteinExistence type="predicted"/>
<dbReference type="AlphaFoldDB" id="A0A045H3R0"/>
<evidence type="ECO:0000313" key="18">
    <source>
        <dbReference type="Proteomes" id="UP000300237"/>
    </source>
</evidence>
<evidence type="ECO:0000313" key="16">
    <source>
        <dbReference type="Proteomes" id="UP000189452"/>
    </source>
</evidence>
<dbReference type="InterPro" id="IPR043504">
    <property type="entry name" value="Peptidase_S1_PA_chymotrypsin"/>
</dbReference>
<feature type="signal peptide" evidence="1">
    <location>
        <begin position="1"/>
        <end position="25"/>
    </location>
</feature>
<dbReference type="Proteomes" id="UP000256381">
    <property type="component" value="Unassembled WGS sequence"/>
</dbReference>
<reference evidence="8 16" key="5">
    <citation type="submission" date="2017-02" db="EMBL/GenBank/DDBJ databases">
        <title>Protein polymorphisms may explain contrasting epidemiological fitness of two variants of a multidrug-resistant Mycobacterium tuberculosis strain.</title>
        <authorList>
            <person name="Bigi M.M."/>
            <person name="Lopez B."/>
            <person name="Blanco F.C."/>
            <person name="Sasiain M.C."/>
            <person name="De La Barrera S."/>
            <person name="Ritacco V."/>
            <person name="Bigi F."/>
            <person name="Soria M.A."/>
        </authorList>
    </citation>
    <scope>NUCLEOTIDE SEQUENCE [LARGE SCALE GENOMIC DNA]</scope>
    <source>
        <strain evidence="8 16">6548</strain>
    </source>
</reference>
<dbReference type="Proteomes" id="UP000046947">
    <property type="component" value="Unassembled WGS sequence"/>
</dbReference>
<evidence type="ECO:0000313" key="15">
    <source>
        <dbReference type="Proteomes" id="UP000050139"/>
    </source>
</evidence>
<dbReference type="RefSeq" id="WP_003409204.1">
    <property type="nucleotide sequence ID" value="NZ_AP017901.1"/>
</dbReference>
<reference evidence="9 17" key="4">
    <citation type="journal article" date="2017" name="N. Engl. J. Med.">
        <title>Transmission of Extensively Drug-Resistant Tuberculosis in South Africa.</title>
        <authorList>
            <person name="Shah N.S."/>
            <person name="Auld S.C."/>
            <person name="Brust J.C."/>
            <person name="Mathema B."/>
            <person name="Ismail N."/>
            <person name="Moodley P."/>
            <person name="Mlisana K."/>
            <person name="Allana S."/>
            <person name="Campbell A."/>
            <person name="Mthiyane T."/>
            <person name="Morris N."/>
            <person name="Mpangase P."/>
            <person name="van der Meulen H."/>
            <person name="Omar S.V."/>
            <person name="Brown T.S."/>
            <person name="Narechania A."/>
            <person name="Shaskina E."/>
            <person name="Kapwata T."/>
            <person name="Kreiswirth B."/>
            <person name="Gandhi N.R."/>
        </authorList>
    </citation>
    <scope>NUCLEOTIDE SEQUENCE [LARGE SCALE GENOMIC DNA]</scope>
    <source>
        <strain evidence="9 17">32301_S10</strain>
    </source>
</reference>
<dbReference type="EMBL" id="CQQC01000041">
    <property type="protein sequence ID" value="CNU19349.1"/>
    <property type="molecule type" value="Genomic_DNA"/>
</dbReference>
<dbReference type="EMBL" id="CNFU01000281">
    <property type="protein sequence ID" value="CKR54594.1"/>
    <property type="molecule type" value="Genomic_DNA"/>
</dbReference>
<evidence type="ECO:0000313" key="19">
    <source>
        <dbReference type="Proteomes" id="UP000671119"/>
    </source>
</evidence>
<reference evidence="5 15" key="1">
    <citation type="submission" date="2015-03" db="EMBL/GenBank/DDBJ databases">
        <authorList>
            <consortium name="Pathogen Informatics"/>
            <person name="Murphy D."/>
        </authorList>
    </citation>
    <scope>NUCLEOTIDE SEQUENCE [LARGE SCALE GENOMIC DNA]</scope>
    <source>
        <strain evidence="5 15">0268S</strain>
    </source>
</reference>
<dbReference type="SMR" id="A0A045H3R0"/>
<dbReference type="EMBL" id="CFOE01000050">
    <property type="protein sequence ID" value="CFE37022.1"/>
    <property type="molecule type" value="Genomic_DNA"/>
</dbReference>
<reference evidence="10 18" key="7">
    <citation type="submission" date="2018-08" db="EMBL/GenBank/DDBJ databases">
        <authorList>
            <person name="Fokvardsen B D."/>
            <person name="Norman A."/>
        </authorList>
    </citation>
    <scope>NUCLEOTIDE SEQUENCE [LARGE SCALE GENOMIC DNA]</scope>
    <source>
        <strain evidence="10 18">DKC2</strain>
    </source>
</reference>
<dbReference type="SUPFAM" id="SSF50494">
    <property type="entry name" value="Trypsin-like serine proteases"/>
    <property type="match status" value="1"/>
</dbReference>
<keyword evidence="1" id="KW-0732">Signal</keyword>
<gene>
    <name evidence="8" type="ORF">A4S10_01912</name>
    <name evidence="10" type="ORF">DKC2_1920</name>
    <name evidence="9" type="ORF">DSJ38_10815</name>
    <name evidence="6" type="ORF">ERS007661_00245</name>
    <name evidence="2" type="ORF">ERS007681_00657</name>
    <name evidence="3" type="ORF">ERS007688_00953</name>
    <name evidence="4" type="ORF">ERS027661_01591</name>
    <name evidence="5" type="ORF">ERS094118_01806</name>
    <name evidence="7" type="ORF">J8J21_07695</name>
</gene>
<feature type="chain" id="PRO_5044363584" description="Serine protease" evidence="1">
    <location>
        <begin position="26"/>
        <end position="221"/>
    </location>
</feature>
<dbReference type="Proteomes" id="UP000048289">
    <property type="component" value="Unassembled WGS sequence"/>
</dbReference>
<reference evidence="8 16" key="3">
    <citation type="submission" date="2016-04" db="EMBL/GenBank/DDBJ databases">
        <authorList>
            <person name="Bigi M."/>
            <person name="Bigi F."/>
            <person name="Soria M.A."/>
        </authorList>
    </citation>
    <scope>NUCLEOTIDE SEQUENCE [LARGE SCALE GENOMIC DNA]</scope>
    <source>
        <strain evidence="8 16">6548</strain>
    </source>
</reference>
<evidence type="ECO:0000313" key="12">
    <source>
        <dbReference type="Proteomes" id="UP000046947"/>
    </source>
</evidence>
<evidence type="ECO:0008006" key="20">
    <source>
        <dbReference type="Google" id="ProtNLM"/>
    </source>
</evidence>
<evidence type="ECO:0000313" key="3">
    <source>
        <dbReference type="EMBL" id="CFE48047.1"/>
    </source>
</evidence>
<dbReference type="EMBL" id="LWDQ01000001">
    <property type="protein sequence ID" value="OMH59741.1"/>
    <property type="molecule type" value="Genomic_DNA"/>
</dbReference>
<dbReference type="Proteomes" id="UP000189452">
    <property type="component" value="Chromosome"/>
</dbReference>
<dbReference type="InterPro" id="IPR009003">
    <property type="entry name" value="Peptidase_S1_PA"/>
</dbReference>
<evidence type="ECO:0000313" key="6">
    <source>
        <dbReference type="EMBL" id="CNU19349.1"/>
    </source>
</evidence>
<evidence type="ECO:0000313" key="8">
    <source>
        <dbReference type="EMBL" id="OMH59741.1"/>
    </source>
</evidence>
<evidence type="ECO:0000313" key="14">
    <source>
        <dbReference type="Proteomes" id="UP000049023"/>
    </source>
</evidence>
<dbReference type="EMBL" id="JAGIZI010000009">
    <property type="protein sequence ID" value="MBP0683004.1"/>
    <property type="molecule type" value="Genomic_DNA"/>
</dbReference>
<dbReference type="Proteomes" id="UP000671119">
    <property type="component" value="Unassembled WGS sequence"/>
</dbReference>